<dbReference type="AlphaFoldDB" id="A0A0R1J1M3"/>
<organism evidence="1 2">
    <name type="scientific">Companilactobacillus tucceti DSM 20183</name>
    <dbReference type="NCBI Taxonomy" id="1423811"/>
    <lineage>
        <taxon>Bacteria</taxon>
        <taxon>Bacillati</taxon>
        <taxon>Bacillota</taxon>
        <taxon>Bacilli</taxon>
        <taxon>Lactobacillales</taxon>
        <taxon>Lactobacillaceae</taxon>
        <taxon>Companilactobacillus</taxon>
    </lineage>
</organism>
<accession>A0A0R1J1M3</accession>
<evidence type="ECO:0000313" key="1">
    <source>
        <dbReference type="EMBL" id="KRK65238.1"/>
    </source>
</evidence>
<dbReference type="RefSeq" id="WP_057764670.1">
    <property type="nucleotide sequence ID" value="NZ_AZDG01000004.1"/>
</dbReference>
<protein>
    <submittedName>
        <fullName evidence="1">Uncharacterized protein</fullName>
    </submittedName>
</protein>
<dbReference type="EMBL" id="AZDG01000004">
    <property type="protein sequence ID" value="KRK65238.1"/>
    <property type="molecule type" value="Genomic_DNA"/>
</dbReference>
<reference evidence="1 2" key="1">
    <citation type="journal article" date="2015" name="Genome Announc.">
        <title>Expanding the biotechnology potential of lactobacilli through comparative genomics of 213 strains and associated genera.</title>
        <authorList>
            <person name="Sun Z."/>
            <person name="Harris H.M."/>
            <person name="McCann A."/>
            <person name="Guo C."/>
            <person name="Argimon S."/>
            <person name="Zhang W."/>
            <person name="Yang X."/>
            <person name="Jeffery I.B."/>
            <person name="Cooney J.C."/>
            <person name="Kagawa T.F."/>
            <person name="Liu W."/>
            <person name="Song Y."/>
            <person name="Salvetti E."/>
            <person name="Wrobel A."/>
            <person name="Rasinkangas P."/>
            <person name="Parkhill J."/>
            <person name="Rea M.C."/>
            <person name="O'Sullivan O."/>
            <person name="Ritari J."/>
            <person name="Douillard F.P."/>
            <person name="Paul Ross R."/>
            <person name="Yang R."/>
            <person name="Briner A.E."/>
            <person name="Felis G.E."/>
            <person name="de Vos W.M."/>
            <person name="Barrangou R."/>
            <person name="Klaenhammer T.R."/>
            <person name="Caufield P.W."/>
            <person name="Cui Y."/>
            <person name="Zhang H."/>
            <person name="O'Toole P.W."/>
        </authorList>
    </citation>
    <scope>NUCLEOTIDE SEQUENCE [LARGE SCALE GENOMIC DNA]</scope>
    <source>
        <strain evidence="1 2">DSM 20183</strain>
    </source>
</reference>
<dbReference type="OrthoDB" id="2295872at2"/>
<keyword evidence="2" id="KW-1185">Reference proteome</keyword>
<name>A0A0R1J1M3_9LACO</name>
<sequence>MNNEIKYIVDELGIIYDFYQDQFSLKRIKTYILSMPEGSKIITVSAGKVPIYDHEVVLPIAEFNDHTDSVSLLQVNHTMINSRSSEIIAEDSNRIIDLVDRLIKLIEPK</sequence>
<evidence type="ECO:0000313" key="2">
    <source>
        <dbReference type="Proteomes" id="UP000050929"/>
    </source>
</evidence>
<comment type="caution">
    <text evidence="1">The sequence shown here is derived from an EMBL/GenBank/DDBJ whole genome shotgun (WGS) entry which is preliminary data.</text>
</comment>
<proteinExistence type="predicted"/>
<dbReference type="PATRIC" id="fig|1423811.3.peg.1641"/>
<dbReference type="Proteomes" id="UP000050929">
    <property type="component" value="Unassembled WGS sequence"/>
</dbReference>
<gene>
    <name evidence="1" type="ORF">FC72_GL001614</name>
</gene>